<dbReference type="AlphaFoldDB" id="A0A0F0LN06"/>
<evidence type="ECO:0000313" key="3">
    <source>
        <dbReference type="EMBL" id="KJL33650.1"/>
    </source>
</evidence>
<evidence type="ECO:0000256" key="1">
    <source>
        <dbReference type="SAM" id="MobiDB-lite"/>
    </source>
</evidence>
<keyword evidence="4" id="KW-1185">Reference proteome</keyword>
<feature type="region of interest" description="Disordered" evidence="1">
    <location>
        <begin position="92"/>
        <end position="196"/>
    </location>
</feature>
<keyword evidence="2" id="KW-0812">Transmembrane</keyword>
<gene>
    <name evidence="3" type="ORF">RS86_01447</name>
</gene>
<name>A0A0F0LN06_9MICO</name>
<dbReference type="PATRIC" id="fig|582680.6.peg.1485"/>
<evidence type="ECO:0000313" key="4">
    <source>
        <dbReference type="Proteomes" id="UP000033740"/>
    </source>
</evidence>
<dbReference type="EMBL" id="JYIX01000032">
    <property type="protein sequence ID" value="KJL33650.1"/>
    <property type="molecule type" value="Genomic_DNA"/>
</dbReference>
<keyword evidence="2" id="KW-0472">Membrane</keyword>
<dbReference type="RefSeq" id="WP_045271556.1">
    <property type="nucleotide sequence ID" value="NZ_JYIX01000032.1"/>
</dbReference>
<keyword evidence="2" id="KW-1133">Transmembrane helix</keyword>
<feature type="compositionally biased region" description="Pro residues" evidence="1">
    <location>
        <begin position="184"/>
        <end position="194"/>
    </location>
</feature>
<accession>A0A0F0LN06</accession>
<sequence>MTQETDLGSATPGAPPAGSPRRAARLEPQTTSILPTAAPVARAGEGPRGLGRRRALLLVGGAAAALLCAAGGALVLGLHPATTDRPATAASDISVDAGTRNPANALLGEGGGSPDLLPRTEPAATPAPATPAPATPTEPSLADPPADGGTSSGPAPGDGTTPGGTAPEPGTPSTPSTPSGPGAPSQPTPVPAAPKPLAFAGLTRNATIGLLGIRILSSDTLSLSGQPGATASVSYGSSPAGSVTFDGSGHATLTVGGSLIDLGDPVIAVAYSDGTAGTAIRARRSAL</sequence>
<feature type="transmembrane region" description="Helical" evidence="2">
    <location>
        <begin position="55"/>
        <end position="78"/>
    </location>
</feature>
<comment type="caution">
    <text evidence="3">The sequence shown here is derived from an EMBL/GenBank/DDBJ whole genome shotgun (WGS) entry which is preliminary data.</text>
</comment>
<evidence type="ECO:0000256" key="2">
    <source>
        <dbReference type="SAM" id="Phobius"/>
    </source>
</evidence>
<dbReference type="STRING" id="582680.RS86_01447"/>
<dbReference type="Proteomes" id="UP000033740">
    <property type="component" value="Unassembled WGS sequence"/>
</dbReference>
<proteinExistence type="predicted"/>
<feature type="region of interest" description="Disordered" evidence="1">
    <location>
        <begin position="1"/>
        <end position="48"/>
    </location>
</feature>
<organism evidence="3 4">
    <name type="scientific">Microbacterium azadirachtae</name>
    <dbReference type="NCBI Taxonomy" id="582680"/>
    <lineage>
        <taxon>Bacteria</taxon>
        <taxon>Bacillati</taxon>
        <taxon>Actinomycetota</taxon>
        <taxon>Actinomycetes</taxon>
        <taxon>Micrococcales</taxon>
        <taxon>Microbacteriaceae</taxon>
        <taxon>Microbacterium</taxon>
    </lineage>
</organism>
<reference evidence="3 4" key="1">
    <citation type="submission" date="2015-02" db="EMBL/GenBank/DDBJ databases">
        <title>Draft genome sequences of ten Microbacterium spp. with emphasis on heavy metal contaminated environments.</title>
        <authorList>
            <person name="Corretto E."/>
        </authorList>
    </citation>
    <scope>NUCLEOTIDE SEQUENCE [LARGE SCALE GENOMIC DNA]</scope>
    <source>
        <strain evidence="3 4">ARN176</strain>
    </source>
</reference>
<feature type="compositionally biased region" description="Low complexity" evidence="1">
    <location>
        <begin position="137"/>
        <end position="183"/>
    </location>
</feature>
<protein>
    <submittedName>
        <fullName evidence="3">Uncharacterized protein</fullName>
    </submittedName>
</protein>